<protein>
    <submittedName>
        <fullName evidence="1">YqcI/YcgG family protein</fullName>
    </submittedName>
</protein>
<proteinExistence type="predicted"/>
<reference evidence="1 2" key="1">
    <citation type="submission" date="2018-08" db="EMBL/GenBank/DDBJ databases">
        <title>Salinimonas sediminis sp. nov., a piezophilic bacterium isolated from a deep-sea sediment sample from the New Britain Trench.</title>
        <authorList>
            <person name="Cao J."/>
        </authorList>
    </citation>
    <scope>NUCLEOTIDE SEQUENCE [LARGE SCALE GENOMIC DNA]</scope>
    <source>
        <strain evidence="1 2">N102</strain>
    </source>
</reference>
<dbReference type="OrthoDB" id="283514at2"/>
<dbReference type="NCBIfam" id="NF041366">
    <property type="entry name" value="GntA_guanitoxin"/>
    <property type="match status" value="1"/>
</dbReference>
<dbReference type="EMBL" id="CP031769">
    <property type="protein sequence ID" value="AXR06178.1"/>
    <property type="molecule type" value="Genomic_DNA"/>
</dbReference>
<dbReference type="AlphaFoldDB" id="A0A346NKX1"/>
<keyword evidence="2" id="KW-1185">Reference proteome</keyword>
<dbReference type="RefSeq" id="WP_117316186.1">
    <property type="nucleotide sequence ID" value="NZ_CP031769.1"/>
</dbReference>
<evidence type="ECO:0000313" key="1">
    <source>
        <dbReference type="EMBL" id="AXR06178.1"/>
    </source>
</evidence>
<name>A0A346NKX1_9ALTE</name>
<dbReference type="PANTHER" id="PTHR40045">
    <property type="entry name" value="YCGG FAMILY PROTEIN"/>
    <property type="match status" value="1"/>
</dbReference>
<sequence>MQAYLPQLDENLQQFIAQQGFPCVGAKTALAKEQIHLNQYGGLSDACDNTDILSDLYAFIDNFDIKKHMFSSFVCTFEGPWQHTERQYERLLWEKLQQLHEIDSRLYGWDKAVSRDPDHDNFSFSLGGRAFFIVCLNPASRRKSRRFESPAIVFNLHEQFDKLRDEGKFETFRDHIRKRDTIFSGSDNPMLGNHGSDSEAKQYSGRLLEDNWKCPFHPSKEQTENG</sequence>
<dbReference type="InterPro" id="IPR014988">
    <property type="entry name" value="Uncharacterised_YqcI/YcgG"/>
</dbReference>
<evidence type="ECO:0000313" key="2">
    <source>
        <dbReference type="Proteomes" id="UP000262073"/>
    </source>
</evidence>
<dbReference type="PANTHER" id="PTHR40045:SF1">
    <property type="entry name" value="YQCI_YCGG FAMILY PROTEIN"/>
    <property type="match status" value="1"/>
</dbReference>
<organism evidence="1 2">
    <name type="scientific">Salinimonas sediminis</name>
    <dbReference type="NCBI Taxonomy" id="2303538"/>
    <lineage>
        <taxon>Bacteria</taxon>
        <taxon>Pseudomonadati</taxon>
        <taxon>Pseudomonadota</taxon>
        <taxon>Gammaproteobacteria</taxon>
        <taxon>Alteromonadales</taxon>
        <taxon>Alteromonadaceae</taxon>
        <taxon>Alteromonas/Salinimonas group</taxon>
        <taxon>Salinimonas</taxon>
    </lineage>
</organism>
<gene>
    <name evidence="1" type="ORF">D0Y50_07250</name>
</gene>
<dbReference type="KEGG" id="salm:D0Y50_07250"/>
<accession>A0A346NKX1</accession>
<dbReference type="Pfam" id="PF08892">
    <property type="entry name" value="YqcI_YcgG"/>
    <property type="match status" value="1"/>
</dbReference>
<dbReference type="Proteomes" id="UP000262073">
    <property type="component" value="Chromosome"/>
</dbReference>